<dbReference type="STRING" id="215243.A0A0D2DNJ3"/>
<dbReference type="OrthoDB" id="1711136at2759"/>
<keyword evidence="7" id="KW-1185">Reference proteome</keyword>
<evidence type="ECO:0000256" key="4">
    <source>
        <dbReference type="ARBA" id="ARBA00023126"/>
    </source>
</evidence>
<protein>
    <recommendedName>
        <fullName evidence="3">transaldolase</fullName>
        <ecNumber evidence="3">2.2.1.2</ecNumber>
    </recommendedName>
</protein>
<gene>
    <name evidence="6" type="ORF">PV06_05068</name>
</gene>
<dbReference type="InterPro" id="IPR004730">
    <property type="entry name" value="Transaldolase_1"/>
</dbReference>
<accession>A0A0D2DNJ3</accession>
<dbReference type="HOGENOM" id="CLU_047470_0_1_1"/>
<dbReference type="PANTHER" id="PTHR10683:SF18">
    <property type="entry name" value="TRANSALDOLASE"/>
    <property type="match status" value="1"/>
</dbReference>
<dbReference type="Proteomes" id="UP000053342">
    <property type="component" value="Unassembled WGS sequence"/>
</dbReference>
<organism evidence="6 7">
    <name type="scientific">Exophiala oligosperma</name>
    <dbReference type="NCBI Taxonomy" id="215243"/>
    <lineage>
        <taxon>Eukaryota</taxon>
        <taxon>Fungi</taxon>
        <taxon>Dikarya</taxon>
        <taxon>Ascomycota</taxon>
        <taxon>Pezizomycotina</taxon>
        <taxon>Eurotiomycetes</taxon>
        <taxon>Chaetothyriomycetidae</taxon>
        <taxon>Chaetothyriales</taxon>
        <taxon>Herpotrichiellaceae</taxon>
        <taxon>Exophiala</taxon>
    </lineage>
</organism>
<dbReference type="GeneID" id="27357142"/>
<proteinExistence type="inferred from homology"/>
<dbReference type="EMBL" id="KN847335">
    <property type="protein sequence ID" value="KIW44025.1"/>
    <property type="molecule type" value="Genomic_DNA"/>
</dbReference>
<keyword evidence="5" id="KW-0704">Schiff base</keyword>
<dbReference type="InterPro" id="IPR001585">
    <property type="entry name" value="TAL/FSA"/>
</dbReference>
<keyword evidence="4" id="KW-0570">Pentose shunt</keyword>
<dbReference type="GO" id="GO:0005737">
    <property type="term" value="C:cytoplasm"/>
    <property type="evidence" value="ECO:0007669"/>
    <property type="project" value="InterPro"/>
</dbReference>
<sequence>MALDSLEQLRKHTTIVVDSADFDILPQYKPQDVTTNPLHIMTATKLPKFNWILEKAARYGLEKSTEAAEQESAALLQLLVTFGAEILKRIPGRTSTEVDAIHSFDKDATIRVAREIIAMYEELGISKERVLIKIVSTWEGLQAARVLERDHGIHCNMTAIFSVHQATLAAEAGCTLISPFVARTTDWYYKNRPQRDYTGWKGPGVKLVDEIFKSYHSKGFKTEIMAASLRTMDEISKLSGLQLMTLNAGTLAELRSEVVPMTKSLDADKVSAMANGHPKDIKPVFLDNEEKFRLAMFLDQPGTDKLDEAIRIFLDAGKETTALLRAKMDSLVNASA</sequence>
<comment type="pathway">
    <text evidence="1">Carbohydrate degradation; pentose phosphate pathway; D-glyceraldehyde 3-phosphate and beta-D-fructose 6-phosphate from D-ribose 5-phosphate and D-xylulose 5-phosphate (non-oxidative stage): step 2/3.</text>
</comment>
<dbReference type="GO" id="GO:0005975">
    <property type="term" value="P:carbohydrate metabolic process"/>
    <property type="evidence" value="ECO:0007669"/>
    <property type="project" value="InterPro"/>
</dbReference>
<dbReference type="EC" id="2.2.1.2" evidence="3"/>
<dbReference type="InterPro" id="IPR013785">
    <property type="entry name" value="Aldolase_TIM"/>
</dbReference>
<dbReference type="RefSeq" id="XP_016264241.1">
    <property type="nucleotide sequence ID" value="XM_016406035.1"/>
</dbReference>
<dbReference type="VEuPathDB" id="FungiDB:PV06_05068"/>
<reference evidence="6 7" key="1">
    <citation type="submission" date="2015-01" db="EMBL/GenBank/DDBJ databases">
        <title>The Genome Sequence of Exophiala oligosperma CBS72588.</title>
        <authorList>
            <consortium name="The Broad Institute Genomics Platform"/>
            <person name="Cuomo C."/>
            <person name="de Hoog S."/>
            <person name="Gorbushina A."/>
            <person name="Stielow B."/>
            <person name="Teixiera M."/>
            <person name="Abouelleil A."/>
            <person name="Chapman S.B."/>
            <person name="Priest M."/>
            <person name="Young S.K."/>
            <person name="Wortman J."/>
            <person name="Nusbaum C."/>
            <person name="Birren B."/>
        </authorList>
    </citation>
    <scope>NUCLEOTIDE SEQUENCE [LARGE SCALE GENOMIC DNA]</scope>
    <source>
        <strain evidence="6 7">CBS 72588</strain>
    </source>
</reference>
<dbReference type="UniPathway" id="UPA00115">
    <property type="reaction ID" value="UER00414"/>
</dbReference>
<evidence type="ECO:0000256" key="3">
    <source>
        <dbReference type="ARBA" id="ARBA00013151"/>
    </source>
</evidence>
<evidence type="ECO:0000313" key="7">
    <source>
        <dbReference type="Proteomes" id="UP000053342"/>
    </source>
</evidence>
<dbReference type="PANTHER" id="PTHR10683">
    <property type="entry name" value="TRANSALDOLASE"/>
    <property type="match status" value="1"/>
</dbReference>
<evidence type="ECO:0000256" key="5">
    <source>
        <dbReference type="ARBA" id="ARBA00023270"/>
    </source>
</evidence>
<dbReference type="AlphaFoldDB" id="A0A0D2DNJ3"/>
<comment type="similarity">
    <text evidence="2">Belongs to the transaldolase family. Type 1 subfamily.</text>
</comment>
<dbReference type="Pfam" id="PF00923">
    <property type="entry name" value="TAL_FSA"/>
    <property type="match status" value="1"/>
</dbReference>
<dbReference type="CDD" id="cd00957">
    <property type="entry name" value="Transaldolase_TalAB"/>
    <property type="match status" value="1"/>
</dbReference>
<dbReference type="Gene3D" id="3.20.20.70">
    <property type="entry name" value="Aldolase class I"/>
    <property type="match status" value="1"/>
</dbReference>
<dbReference type="SUPFAM" id="SSF51569">
    <property type="entry name" value="Aldolase"/>
    <property type="match status" value="1"/>
</dbReference>
<dbReference type="GO" id="GO:0009052">
    <property type="term" value="P:pentose-phosphate shunt, non-oxidative branch"/>
    <property type="evidence" value="ECO:0007669"/>
    <property type="project" value="TreeGrafter"/>
</dbReference>
<dbReference type="GO" id="GO:0004801">
    <property type="term" value="F:transaldolase activity"/>
    <property type="evidence" value="ECO:0007669"/>
    <property type="project" value="UniProtKB-EC"/>
</dbReference>
<name>A0A0D2DNJ3_9EURO</name>
<evidence type="ECO:0000313" key="6">
    <source>
        <dbReference type="EMBL" id="KIW44025.1"/>
    </source>
</evidence>
<evidence type="ECO:0000256" key="2">
    <source>
        <dbReference type="ARBA" id="ARBA00008012"/>
    </source>
</evidence>
<evidence type="ECO:0000256" key="1">
    <source>
        <dbReference type="ARBA" id="ARBA00004857"/>
    </source>
</evidence>